<dbReference type="InterPro" id="IPR006016">
    <property type="entry name" value="UspA"/>
</dbReference>
<proteinExistence type="inferred from homology"/>
<dbReference type="Proteomes" id="UP000596092">
    <property type="component" value="Chromosome"/>
</dbReference>
<dbReference type="PANTHER" id="PTHR46268:SF6">
    <property type="entry name" value="UNIVERSAL STRESS PROTEIN UP12"/>
    <property type="match status" value="1"/>
</dbReference>
<dbReference type="InterPro" id="IPR006015">
    <property type="entry name" value="Universal_stress_UspA"/>
</dbReference>
<name>A0A7T5VDV2_9BACT</name>
<organism evidence="3 4">
    <name type="scientific">Desulfobulbus oligotrophicus</name>
    <dbReference type="NCBI Taxonomy" id="1909699"/>
    <lineage>
        <taxon>Bacteria</taxon>
        <taxon>Pseudomonadati</taxon>
        <taxon>Thermodesulfobacteriota</taxon>
        <taxon>Desulfobulbia</taxon>
        <taxon>Desulfobulbales</taxon>
        <taxon>Desulfobulbaceae</taxon>
        <taxon>Desulfobulbus</taxon>
    </lineage>
</organism>
<dbReference type="KEGG" id="dog:HP555_09510"/>
<comment type="similarity">
    <text evidence="1">Belongs to the universal stress protein A family.</text>
</comment>
<reference evidence="3 4" key="1">
    <citation type="submission" date="2020-05" db="EMBL/GenBank/DDBJ databases">
        <title>Complete genome of Desulfobulbus oligotrophicus.</title>
        <authorList>
            <person name="Podar M."/>
        </authorList>
    </citation>
    <scope>NUCLEOTIDE SEQUENCE [LARGE SCALE GENOMIC DNA]</scope>
    <source>
        <strain evidence="3 4">Prop6</strain>
    </source>
</reference>
<dbReference type="AlphaFoldDB" id="A0A7T5VDV2"/>
<dbReference type="Gene3D" id="3.40.50.620">
    <property type="entry name" value="HUPs"/>
    <property type="match status" value="2"/>
</dbReference>
<gene>
    <name evidence="3" type="ORF">HP555_09510</name>
</gene>
<dbReference type="Pfam" id="PF00582">
    <property type="entry name" value="Usp"/>
    <property type="match status" value="2"/>
</dbReference>
<evidence type="ECO:0000313" key="4">
    <source>
        <dbReference type="Proteomes" id="UP000596092"/>
    </source>
</evidence>
<accession>A0A7T5VDV2</accession>
<feature type="domain" description="UspA" evidence="2">
    <location>
        <begin position="8"/>
        <end position="142"/>
    </location>
</feature>
<protein>
    <submittedName>
        <fullName evidence="3">Universal stress protein</fullName>
    </submittedName>
</protein>
<sequence>MPTRITSILAAVVPGKTGLFAFQQAVRMALFFKARLIAISITPRYEGNMNRWKIDNAEEQFNKPFLHCLDEAQQIAGSHNLEVHTMHKVGDPVEEILYAAEEQQADIVILGYPKRSRIERVILGNTAAKVIGYSPCDVIMIPYEAEIDFSRILVGIDGSSYSMAAGQRALELGLAFGGDVYALTVIDIPVERGFLYGVLDEARRKSYPPLQTLVGQGERLGVRVITDILEGPPYATIVRHSETNSIGLIVLGSHGRTEFGDLLMGSVVERVTSMAALPTLVVKRR</sequence>
<keyword evidence="4" id="KW-1185">Reference proteome</keyword>
<feature type="domain" description="UspA" evidence="2">
    <location>
        <begin position="149"/>
        <end position="283"/>
    </location>
</feature>
<dbReference type="SUPFAM" id="SSF52402">
    <property type="entry name" value="Adenine nucleotide alpha hydrolases-like"/>
    <property type="match status" value="2"/>
</dbReference>
<dbReference type="PANTHER" id="PTHR46268">
    <property type="entry name" value="STRESS RESPONSE PROTEIN NHAX"/>
    <property type="match status" value="1"/>
</dbReference>
<dbReference type="EMBL" id="CP054140">
    <property type="protein sequence ID" value="QQG66089.1"/>
    <property type="molecule type" value="Genomic_DNA"/>
</dbReference>
<evidence type="ECO:0000256" key="1">
    <source>
        <dbReference type="ARBA" id="ARBA00008791"/>
    </source>
</evidence>
<evidence type="ECO:0000313" key="3">
    <source>
        <dbReference type="EMBL" id="QQG66089.1"/>
    </source>
</evidence>
<dbReference type="InterPro" id="IPR014729">
    <property type="entry name" value="Rossmann-like_a/b/a_fold"/>
</dbReference>
<dbReference type="RefSeq" id="WP_199261891.1">
    <property type="nucleotide sequence ID" value="NZ_CP054140.1"/>
</dbReference>
<dbReference type="PRINTS" id="PR01438">
    <property type="entry name" value="UNVRSLSTRESS"/>
</dbReference>
<evidence type="ECO:0000259" key="2">
    <source>
        <dbReference type="Pfam" id="PF00582"/>
    </source>
</evidence>
<dbReference type="CDD" id="cd00293">
    <property type="entry name" value="USP-like"/>
    <property type="match status" value="2"/>
</dbReference>